<feature type="compositionally biased region" description="Low complexity" evidence="1">
    <location>
        <begin position="21"/>
        <end position="38"/>
    </location>
</feature>
<reference evidence="2 3" key="1">
    <citation type="journal article" date="2013" name="ISME J.">
        <title>A metabolic model for members of the genus Tetrasphaera involved in enhanced biological phosphorus removal.</title>
        <authorList>
            <person name="Kristiansen R."/>
            <person name="Nguyen H.T.T."/>
            <person name="Saunders A.M."/>
            <person name="Nielsen J.L."/>
            <person name="Wimmer R."/>
            <person name="Le V.Q."/>
            <person name="McIlroy S.J."/>
            <person name="Petrovski S."/>
            <person name="Seviour R.J."/>
            <person name="Calteau A."/>
            <person name="Nielsen K.L."/>
            <person name="Nielsen P.H."/>
        </authorList>
    </citation>
    <scope>NUCLEOTIDE SEQUENCE [LARGE SCALE GENOMIC DNA]</scope>
    <source>
        <strain evidence="2 3">T1-X7</strain>
    </source>
</reference>
<name>A0A077LV42_9MICO</name>
<proteinExistence type="predicted"/>
<evidence type="ECO:0000313" key="3">
    <source>
        <dbReference type="Proteomes" id="UP000035721"/>
    </source>
</evidence>
<comment type="caution">
    <text evidence="2">The sequence shown here is derived from an EMBL/GenBank/DDBJ whole genome shotgun (WGS) entry which is preliminary data.</text>
</comment>
<dbReference type="STRING" id="1194083.BN12_2000004"/>
<feature type="compositionally biased region" description="Low complexity" evidence="1">
    <location>
        <begin position="148"/>
        <end position="158"/>
    </location>
</feature>
<dbReference type="EMBL" id="CAJB01000114">
    <property type="protein sequence ID" value="CCH77556.1"/>
    <property type="molecule type" value="Genomic_DNA"/>
</dbReference>
<feature type="compositionally biased region" description="Basic and acidic residues" evidence="1">
    <location>
        <begin position="159"/>
        <end position="178"/>
    </location>
</feature>
<evidence type="ECO:0000256" key="1">
    <source>
        <dbReference type="SAM" id="MobiDB-lite"/>
    </source>
</evidence>
<feature type="region of interest" description="Disordered" evidence="1">
    <location>
        <begin position="1"/>
        <end position="57"/>
    </location>
</feature>
<gene>
    <name evidence="2" type="ORF">BN12_2000004</name>
</gene>
<keyword evidence="3" id="KW-1185">Reference proteome</keyword>
<dbReference type="AlphaFoldDB" id="A0A077LV42"/>
<sequence>MRQRARRPEPSSTAGPRRSRSPATSSRPIARGSTSSPRTPRPRPEGGAHEMSAARVHRIDRRRLLRRVRYAARGRGERRTDLDAVHQLDPGGHLDTDRRSDPVQRPDLAHRLDLVRQLNPVHPGGASRTAGPLHGGSGHCVPSDDRSVSFGSSSGGPSADRRRRDPVPRAGMHRDDRRRLLRRLRHAGVGRHVPRCRSACRRSACGR</sequence>
<feature type="region of interest" description="Disordered" evidence="1">
    <location>
        <begin position="74"/>
        <end position="104"/>
    </location>
</feature>
<organism evidence="2 3">
    <name type="scientific">Nostocoides japonicum T1-X7</name>
    <dbReference type="NCBI Taxonomy" id="1194083"/>
    <lineage>
        <taxon>Bacteria</taxon>
        <taxon>Bacillati</taxon>
        <taxon>Actinomycetota</taxon>
        <taxon>Actinomycetes</taxon>
        <taxon>Micrococcales</taxon>
        <taxon>Intrasporangiaceae</taxon>
        <taxon>Nostocoides</taxon>
    </lineage>
</organism>
<protein>
    <submittedName>
        <fullName evidence="2">Uncharacterized protein</fullName>
    </submittedName>
</protein>
<feature type="region of interest" description="Disordered" evidence="1">
    <location>
        <begin position="119"/>
        <end position="178"/>
    </location>
</feature>
<evidence type="ECO:0000313" key="2">
    <source>
        <dbReference type="EMBL" id="CCH77556.1"/>
    </source>
</evidence>
<dbReference type="Proteomes" id="UP000035721">
    <property type="component" value="Unassembled WGS sequence"/>
</dbReference>
<accession>A0A077LV42</accession>